<evidence type="ECO:0000313" key="1">
    <source>
        <dbReference type="EMBL" id="ELY98965.1"/>
    </source>
</evidence>
<evidence type="ECO:0000313" key="2">
    <source>
        <dbReference type="Proteomes" id="UP000011591"/>
    </source>
</evidence>
<proteinExistence type="predicted"/>
<gene>
    <name evidence="1" type="ORF">C480_20854</name>
</gene>
<protein>
    <submittedName>
        <fullName evidence="1">Uncharacterized protein</fullName>
    </submittedName>
</protein>
<organism evidence="1 2">
    <name type="scientific">Natrialba aegyptia DSM 13077</name>
    <dbReference type="NCBI Taxonomy" id="1227491"/>
    <lineage>
        <taxon>Archaea</taxon>
        <taxon>Methanobacteriati</taxon>
        <taxon>Methanobacteriota</taxon>
        <taxon>Stenosarchaea group</taxon>
        <taxon>Halobacteria</taxon>
        <taxon>Halobacteriales</taxon>
        <taxon>Natrialbaceae</taxon>
        <taxon>Natrialba</taxon>
    </lineage>
</organism>
<dbReference type="AlphaFoldDB" id="M0AJU7"/>
<name>M0AJU7_9EURY</name>
<sequence>MKHFFTARLAGDVQTFLFIPCDEGCLITGVTGSRSIEAPLASLFSENTRRESTNDLATGIRKCISTIVCLEYEPSNELLEVIVKIPTISDANPSLEGCVRKAGSIMAIRLLEFIENCDPVFISDCC</sequence>
<reference evidence="1 2" key="1">
    <citation type="journal article" date="2014" name="PLoS Genet.">
        <title>Phylogenetically driven sequencing of extremely halophilic archaea reveals strategies for static and dynamic osmo-response.</title>
        <authorList>
            <person name="Becker E.A."/>
            <person name="Seitzer P.M."/>
            <person name="Tritt A."/>
            <person name="Larsen D."/>
            <person name="Krusor M."/>
            <person name="Yao A.I."/>
            <person name="Wu D."/>
            <person name="Madern D."/>
            <person name="Eisen J.A."/>
            <person name="Darling A.E."/>
            <person name="Facciotti M.T."/>
        </authorList>
    </citation>
    <scope>NUCLEOTIDE SEQUENCE [LARGE SCALE GENOMIC DNA]</scope>
    <source>
        <strain evidence="1 2">DSM 13077</strain>
    </source>
</reference>
<dbReference type="Proteomes" id="UP000011591">
    <property type="component" value="Unassembled WGS sequence"/>
</dbReference>
<accession>M0AJU7</accession>
<keyword evidence="2" id="KW-1185">Reference proteome</keyword>
<comment type="caution">
    <text evidence="1">The sequence shown here is derived from an EMBL/GenBank/DDBJ whole genome shotgun (WGS) entry which is preliminary data.</text>
</comment>
<dbReference type="RefSeq" id="WP_006667548.1">
    <property type="nucleotide sequence ID" value="NZ_AOIP01000059.1"/>
</dbReference>
<dbReference type="EMBL" id="AOIP01000059">
    <property type="protein sequence ID" value="ELY98965.1"/>
    <property type="molecule type" value="Genomic_DNA"/>
</dbReference>